<proteinExistence type="predicted"/>
<dbReference type="EMBL" id="BNEA01000001">
    <property type="protein sequence ID" value="GHI50426.1"/>
    <property type="molecule type" value="Genomic_DNA"/>
</dbReference>
<dbReference type="RefSeq" id="WP_189999713.1">
    <property type="nucleotide sequence ID" value="NZ_BNCB01000032.1"/>
</dbReference>
<dbReference type="Proteomes" id="UP000646738">
    <property type="component" value="Unassembled WGS sequence"/>
</dbReference>
<reference evidence="2" key="1">
    <citation type="submission" date="2023-07" db="EMBL/GenBank/DDBJ databases">
        <title>Whole genome shotgun sequence of Streptomyces achromogenes subsp. rubradiris NBRC 14000.</title>
        <authorList>
            <person name="Komaki H."/>
            <person name="Tamura T."/>
        </authorList>
    </citation>
    <scope>NUCLEOTIDE SEQUENCE [LARGE SCALE GENOMIC DNA]</scope>
    <source>
        <strain evidence="2">NBRC 14000</strain>
    </source>
</reference>
<accession>A0ABQ3R3I7</accession>
<name>A0ABQ3R3I7_STRRR</name>
<evidence type="ECO:0000313" key="1">
    <source>
        <dbReference type="EMBL" id="GHI50426.1"/>
    </source>
</evidence>
<comment type="caution">
    <text evidence="1">The sequence shown here is derived from an EMBL/GenBank/DDBJ whole genome shotgun (WGS) entry which is preliminary data.</text>
</comment>
<organism evidence="1 2">
    <name type="scientific">Streptomyces rubradiris</name>
    <name type="common">Streptomyces achromogenes subsp. rubradiris</name>
    <dbReference type="NCBI Taxonomy" id="285531"/>
    <lineage>
        <taxon>Bacteria</taxon>
        <taxon>Bacillati</taxon>
        <taxon>Actinomycetota</taxon>
        <taxon>Actinomycetes</taxon>
        <taxon>Kitasatosporales</taxon>
        <taxon>Streptomycetaceae</taxon>
        <taxon>Streptomyces</taxon>
    </lineage>
</organism>
<keyword evidence="2" id="KW-1185">Reference proteome</keyword>
<evidence type="ECO:0000313" key="2">
    <source>
        <dbReference type="Proteomes" id="UP000646738"/>
    </source>
</evidence>
<gene>
    <name evidence="1" type="ORF">Srubr_02720</name>
</gene>
<protein>
    <recommendedName>
        <fullName evidence="3">STAS domain-containing protein</fullName>
    </recommendedName>
</protein>
<evidence type="ECO:0008006" key="3">
    <source>
        <dbReference type="Google" id="ProtNLM"/>
    </source>
</evidence>
<sequence>MSERQPRTLRINKPTGRAGWAVELDGHDISRALVGLSLKLDSSPLAEARLDVIAEELPIEAQVHVVLPDATKELLVRLGWTPPAEEAQP</sequence>